<dbReference type="PANTHER" id="PTHR11002:SF45">
    <property type="entry name" value="CARBONIC ANHYDRASE"/>
    <property type="match status" value="1"/>
</dbReference>
<keyword evidence="7" id="KW-0479">Metal-binding</keyword>
<organism evidence="9 10">
    <name type="scientific">Tetracentron sinense</name>
    <name type="common">Spur-leaf</name>
    <dbReference type="NCBI Taxonomy" id="13715"/>
    <lineage>
        <taxon>Eukaryota</taxon>
        <taxon>Viridiplantae</taxon>
        <taxon>Streptophyta</taxon>
        <taxon>Embryophyta</taxon>
        <taxon>Tracheophyta</taxon>
        <taxon>Spermatophyta</taxon>
        <taxon>Magnoliopsida</taxon>
        <taxon>Trochodendrales</taxon>
        <taxon>Trochodendraceae</taxon>
        <taxon>Tetracentron</taxon>
    </lineage>
</organism>
<comment type="similarity">
    <text evidence="2 8">Belongs to the beta-class carbonic anhydrase family.</text>
</comment>
<dbReference type="GO" id="GO:0008270">
    <property type="term" value="F:zinc ion binding"/>
    <property type="evidence" value="ECO:0007669"/>
    <property type="project" value="UniProtKB-UniRule"/>
</dbReference>
<dbReference type="OMA" id="NCEHASH"/>
<dbReference type="FunFam" id="3.40.1050.10:FF:000003">
    <property type="entry name" value="Carbonic anhydrase"/>
    <property type="match status" value="1"/>
</dbReference>
<dbReference type="Proteomes" id="UP000655225">
    <property type="component" value="Unassembled WGS sequence"/>
</dbReference>
<dbReference type="GO" id="GO:0004089">
    <property type="term" value="F:carbonate dehydratase activity"/>
    <property type="evidence" value="ECO:0007669"/>
    <property type="project" value="UniProtKB-UniRule"/>
</dbReference>
<dbReference type="SUPFAM" id="SSF53056">
    <property type="entry name" value="beta-carbonic anhydrase, cab"/>
    <property type="match status" value="1"/>
</dbReference>
<comment type="catalytic activity">
    <reaction evidence="6 8">
        <text>hydrogencarbonate + H(+) = CO2 + H2O</text>
        <dbReference type="Rhea" id="RHEA:10748"/>
        <dbReference type="ChEBI" id="CHEBI:15377"/>
        <dbReference type="ChEBI" id="CHEBI:15378"/>
        <dbReference type="ChEBI" id="CHEBI:16526"/>
        <dbReference type="ChEBI" id="CHEBI:17544"/>
        <dbReference type="EC" id="4.2.1.1"/>
    </reaction>
</comment>
<feature type="binding site" evidence="7">
    <location>
        <position position="52"/>
    </location>
    <ligand>
        <name>Zn(2+)</name>
        <dbReference type="ChEBI" id="CHEBI:29105"/>
    </ligand>
</feature>
<dbReference type="Pfam" id="PF00484">
    <property type="entry name" value="Pro_CA"/>
    <property type="match status" value="1"/>
</dbReference>
<comment type="function">
    <text evidence="1 8">Reversible hydration of carbon dioxide.</text>
</comment>
<dbReference type="EC" id="4.2.1.1" evidence="3 8"/>
<keyword evidence="10" id="KW-1185">Reference proteome</keyword>
<dbReference type="GO" id="GO:0015976">
    <property type="term" value="P:carbon utilization"/>
    <property type="evidence" value="ECO:0007669"/>
    <property type="project" value="InterPro"/>
</dbReference>
<dbReference type="AlphaFoldDB" id="A0A834ZBZ6"/>
<accession>A0A834ZBZ6</accession>
<reference evidence="9 10" key="1">
    <citation type="submission" date="2020-04" db="EMBL/GenBank/DDBJ databases">
        <title>Plant Genome Project.</title>
        <authorList>
            <person name="Zhang R.-G."/>
        </authorList>
    </citation>
    <scope>NUCLEOTIDE SEQUENCE [LARGE SCALE GENOMIC DNA]</scope>
    <source>
        <strain evidence="9">YNK0</strain>
        <tissue evidence="9">Leaf</tissue>
    </source>
</reference>
<dbReference type="PROSITE" id="PS00704">
    <property type="entry name" value="PROK_CO2_ANHYDRASE_1"/>
    <property type="match status" value="1"/>
</dbReference>
<name>A0A834ZBZ6_TETSI</name>
<evidence type="ECO:0000256" key="8">
    <source>
        <dbReference type="RuleBase" id="RU003956"/>
    </source>
</evidence>
<evidence type="ECO:0000256" key="2">
    <source>
        <dbReference type="ARBA" id="ARBA00006217"/>
    </source>
</evidence>
<dbReference type="PROSITE" id="PS00705">
    <property type="entry name" value="PROK_CO2_ANHYDRASE_2"/>
    <property type="match status" value="1"/>
</dbReference>
<dbReference type="SMART" id="SM00947">
    <property type="entry name" value="Pro_CA"/>
    <property type="match status" value="1"/>
</dbReference>
<evidence type="ECO:0000256" key="7">
    <source>
        <dbReference type="PIRSR" id="PIRSR601765-1"/>
    </source>
</evidence>
<evidence type="ECO:0000256" key="1">
    <source>
        <dbReference type="ARBA" id="ARBA00002904"/>
    </source>
</evidence>
<evidence type="ECO:0000256" key="4">
    <source>
        <dbReference type="ARBA" id="ARBA00022833"/>
    </source>
</evidence>
<evidence type="ECO:0000313" key="10">
    <source>
        <dbReference type="Proteomes" id="UP000655225"/>
    </source>
</evidence>
<gene>
    <name evidence="9" type="ORF">HHK36_015582</name>
</gene>
<feature type="binding site" evidence="7">
    <location>
        <position position="54"/>
    </location>
    <ligand>
        <name>Zn(2+)</name>
        <dbReference type="ChEBI" id="CHEBI:29105"/>
    </ligand>
</feature>
<dbReference type="Gene3D" id="3.40.1050.10">
    <property type="entry name" value="Carbonic anhydrase"/>
    <property type="match status" value="1"/>
</dbReference>
<comment type="cofactor">
    <cofactor evidence="7">
        <name>Zn(2+)</name>
        <dbReference type="ChEBI" id="CHEBI:29105"/>
    </cofactor>
    <text evidence="7">Binds 1 zinc ion per subunit.</text>
</comment>
<dbReference type="InterPro" id="IPR015892">
    <property type="entry name" value="Carbonic_anhydrase_CS"/>
</dbReference>
<dbReference type="InterPro" id="IPR036874">
    <property type="entry name" value="Carbonic_anhydrase_sf"/>
</dbReference>
<feature type="binding site" evidence="7">
    <location>
        <position position="115"/>
    </location>
    <ligand>
        <name>Zn(2+)</name>
        <dbReference type="ChEBI" id="CHEBI:29105"/>
    </ligand>
</feature>
<keyword evidence="4 7" id="KW-0862">Zinc</keyword>
<dbReference type="PANTHER" id="PTHR11002">
    <property type="entry name" value="CARBONIC ANHYDRASE"/>
    <property type="match status" value="1"/>
</dbReference>
<dbReference type="OrthoDB" id="10248475at2759"/>
<sequence length="221" mass="24643">MERRVDVSLFDPAVERMKDGFIRFKIEKYDKYPDLYAELAKGQSPKFLVFACSDSRVCPSHVLDFQPGEAFMVRNIANMVPPYNQLRYSGTGAAIEYAVLVLKVENIVVIGHSRCGGIEGLMNLPADGSTSTYFVEDWIKIGLPAKDKVEAENGHLPFPEKCAHCEREAVNVSLVNLLSYPFVRDAIANKTLALKGGYYDFVNGTFEIWGLEIDVSPPIVV</sequence>
<evidence type="ECO:0000256" key="3">
    <source>
        <dbReference type="ARBA" id="ARBA00012925"/>
    </source>
</evidence>
<protein>
    <recommendedName>
        <fullName evidence="3 8">Carbonic anhydrase</fullName>
        <ecNumber evidence="3 8">4.2.1.1</ecNumber>
    </recommendedName>
    <alternativeName>
        <fullName evidence="8">Carbonate dehydratase</fullName>
    </alternativeName>
</protein>
<evidence type="ECO:0000256" key="6">
    <source>
        <dbReference type="ARBA" id="ARBA00048348"/>
    </source>
</evidence>
<proteinExistence type="inferred from homology"/>
<feature type="binding site" evidence="7">
    <location>
        <position position="112"/>
    </location>
    <ligand>
        <name>Zn(2+)</name>
        <dbReference type="ChEBI" id="CHEBI:29105"/>
    </ligand>
</feature>
<comment type="caution">
    <text evidence="9">The sequence shown here is derived from an EMBL/GenBank/DDBJ whole genome shotgun (WGS) entry which is preliminary data.</text>
</comment>
<evidence type="ECO:0000313" key="9">
    <source>
        <dbReference type="EMBL" id="KAF8399712.1"/>
    </source>
</evidence>
<dbReference type="CDD" id="cd00884">
    <property type="entry name" value="beta_CA_cladeB"/>
    <property type="match status" value="1"/>
</dbReference>
<dbReference type="EMBL" id="JABCRI010000010">
    <property type="protein sequence ID" value="KAF8399712.1"/>
    <property type="molecule type" value="Genomic_DNA"/>
</dbReference>
<dbReference type="InterPro" id="IPR045066">
    <property type="entry name" value="Beta_CA_cladeB"/>
</dbReference>
<keyword evidence="5 8" id="KW-0456">Lyase</keyword>
<dbReference type="InterPro" id="IPR001765">
    <property type="entry name" value="Carbonic_anhydrase"/>
</dbReference>
<evidence type="ECO:0000256" key="5">
    <source>
        <dbReference type="ARBA" id="ARBA00023239"/>
    </source>
</evidence>